<keyword evidence="2" id="KW-0677">Repeat</keyword>
<dbReference type="InterPro" id="IPR001680">
    <property type="entry name" value="WD40_rpt"/>
</dbReference>
<dbReference type="PANTHER" id="PTHR19918:SF5">
    <property type="entry name" value="MEIOSIS-SPECIFIC APC_C ACTIVATOR PROTEIN AMA1"/>
    <property type="match status" value="1"/>
</dbReference>
<evidence type="ECO:0000313" key="5">
    <source>
        <dbReference type="EMBL" id="KXT02526.1"/>
    </source>
</evidence>
<evidence type="ECO:0000256" key="1">
    <source>
        <dbReference type="ARBA" id="ARBA00022574"/>
    </source>
</evidence>
<dbReference type="InterPro" id="IPR036322">
    <property type="entry name" value="WD40_repeat_dom_sf"/>
</dbReference>
<dbReference type="GO" id="GO:0005680">
    <property type="term" value="C:anaphase-promoting complex"/>
    <property type="evidence" value="ECO:0007669"/>
    <property type="project" value="TreeGrafter"/>
</dbReference>
<gene>
    <name evidence="5" type="ORF">AC578_4178</name>
</gene>
<dbReference type="SUPFAM" id="SSF50978">
    <property type="entry name" value="WD40 repeat-like"/>
    <property type="match status" value="1"/>
</dbReference>
<dbReference type="InterPro" id="IPR033010">
    <property type="entry name" value="Cdc20/Fizzy"/>
</dbReference>
<dbReference type="Pfam" id="PF00400">
    <property type="entry name" value="WD40"/>
    <property type="match status" value="1"/>
</dbReference>
<feature type="region of interest" description="Disordered" evidence="4">
    <location>
        <begin position="839"/>
        <end position="891"/>
    </location>
</feature>
<dbReference type="Gene3D" id="2.130.10.10">
    <property type="entry name" value="YVTN repeat-like/Quinoprotein amine dehydrogenase"/>
    <property type="match status" value="1"/>
</dbReference>
<feature type="compositionally biased region" description="Basic and acidic residues" evidence="4">
    <location>
        <begin position="207"/>
        <end position="223"/>
    </location>
</feature>
<dbReference type="GO" id="GO:0031145">
    <property type="term" value="P:anaphase-promoting complex-dependent catabolic process"/>
    <property type="evidence" value="ECO:0007669"/>
    <property type="project" value="TreeGrafter"/>
</dbReference>
<feature type="compositionally biased region" description="Polar residues" evidence="4">
    <location>
        <begin position="1"/>
        <end position="11"/>
    </location>
</feature>
<feature type="region of interest" description="Disordered" evidence="4">
    <location>
        <begin position="294"/>
        <end position="323"/>
    </location>
</feature>
<feature type="compositionally biased region" description="Low complexity" evidence="4">
    <location>
        <begin position="848"/>
        <end position="868"/>
    </location>
</feature>
<dbReference type="SMART" id="SM00320">
    <property type="entry name" value="WD40"/>
    <property type="match status" value="3"/>
</dbReference>
<feature type="compositionally biased region" description="Polar residues" evidence="4">
    <location>
        <begin position="306"/>
        <end position="319"/>
    </location>
</feature>
<feature type="repeat" description="WD" evidence="3">
    <location>
        <begin position="1068"/>
        <end position="1100"/>
    </location>
</feature>
<dbReference type="Proteomes" id="UP000070133">
    <property type="component" value="Unassembled WGS sequence"/>
</dbReference>
<dbReference type="EMBL" id="LFZN01000041">
    <property type="protein sequence ID" value="KXT02526.1"/>
    <property type="molecule type" value="Genomic_DNA"/>
</dbReference>
<dbReference type="PANTHER" id="PTHR19918">
    <property type="entry name" value="CELL DIVISION CYCLE 20 CDC20 FIZZY -RELATED"/>
    <property type="match status" value="1"/>
</dbReference>
<evidence type="ECO:0000313" key="6">
    <source>
        <dbReference type="Proteomes" id="UP000070133"/>
    </source>
</evidence>
<dbReference type="GO" id="GO:1905786">
    <property type="term" value="P:positive regulation of anaphase-promoting complex-dependent catabolic process"/>
    <property type="evidence" value="ECO:0007669"/>
    <property type="project" value="TreeGrafter"/>
</dbReference>
<feature type="region of interest" description="Disordered" evidence="4">
    <location>
        <begin position="105"/>
        <end position="262"/>
    </location>
</feature>
<feature type="region of interest" description="Disordered" evidence="4">
    <location>
        <begin position="787"/>
        <end position="825"/>
    </location>
</feature>
<feature type="region of interest" description="Disordered" evidence="4">
    <location>
        <begin position="457"/>
        <end position="533"/>
    </location>
</feature>
<feature type="compositionally biased region" description="Low complexity" evidence="4">
    <location>
        <begin position="182"/>
        <end position="204"/>
    </location>
</feature>
<feature type="region of interest" description="Disordered" evidence="4">
    <location>
        <begin position="1115"/>
        <end position="1135"/>
    </location>
</feature>
<dbReference type="InterPro" id="IPR015943">
    <property type="entry name" value="WD40/YVTN_repeat-like_dom_sf"/>
</dbReference>
<feature type="compositionally biased region" description="Low complexity" evidence="4">
    <location>
        <begin position="224"/>
        <end position="235"/>
    </location>
</feature>
<sequence>MSGSASISLRSPEQFIRERRNTQQRTSEQICGKGGTRTASGTSYRSLHLSEDRSAEIDTSESPNNNCQPPREWQDPLHEQHLMHPARFGELPVCQPCEEASHRHWAKPLLSNPKPRARSPIQTERTALENRPTTDDLHPSRLRQSPSIRPSTRPNVLLNQDHLAPTKPASPLDPTNHSPLCNGLRDNSGSRNSSGSGSFSLTLSKRCGREWQTRGSRASREKNQSNQSNRGNRSSWTEPNAPNDDQAHSRQAVPVPENSMLLPCPRFEHSRAEMTAPTASIDSQPSTRQLQKEAAMLRVPPRSAETARQSLSSLETETNPGPKLNVESIKAVQDWKSADPTIQADLPYCGPSTPRLQITCNPTGRPDGSRKHTWNLLAVSHTGGVSMHPTIGSNERNGYQSLMPQGADQIPEALHHSINLSTHLHQSTQKPAANLKSASGQTVKELLIAKAITPAKEVSPTTISPQCTKAVGPRQAQVMPEAREDRLSRSPVISTPFCQDGDTASPISSAHDSSDEGSGPASPSTPFTSPCSSPTKYRTLVDVECSSRLVDCQLDGASGQVEEHRLSHGLEAGNRSKACREYLETATFQRHARERSCPDLTVPPFEHTATAHDQALLDDVTPLTKASRAVGTDAFPFPCQDDKRSATLLSAQRQPSALLRHCERNATPRQRRLMAGVLQTPDRFIPPRWNTPTKESFLLGRARSNRPRLSSASSALTRRDVDPFGPIPSQSSRTNDRFATTHRLPPDRRPINVVGSQLTPSGLASNRRAISTGAVWSVGGTIVTEGVPSITDGRGGRVTSGTSAPHHTSDFLRRQSPSEEETVHSQRLAVAMHIDENLRLCGSPKTPSTSSQAGSSSRRSCSDSGGSRTVWSNNAWEKEAPSTPSRAPKRKSKDIPIIPFRVLDAPALRDDYYCSLLAYSHSMQCLAVGLGPHVYLWSESRGTSPSHVPDSLTSPFGAHVTSVSFSSEEGDCAILAVGRADGRVTLWSPRDQEARFNSEQPAPISCVCFKPTATKRPSIREATEMVLTEELLVGDEIGNVYYYAVEWPSQDKRDLFDWHGSMTLLARISCHSQQVCGIAWSRDGEYFATGGNDNQLFLFESRKLFSRSRRRSIDSSSAMSVRNGNPSGNSDVSGQGEVLAITPGQEKHLFTLNAAVKAIAFAPWKSSLIAAGGGSNDRCIHFFHALSGASLATIDCHAQITSLVWSEKRKAIAATFGFAQPEHPYRVAVFTWPSCRRVVGIPW</sequence>
<feature type="compositionally biased region" description="Basic and acidic residues" evidence="4">
    <location>
        <begin position="807"/>
        <end position="824"/>
    </location>
</feature>
<feature type="compositionally biased region" description="Polar residues" evidence="4">
    <location>
        <begin position="1123"/>
        <end position="1133"/>
    </location>
</feature>
<dbReference type="GO" id="GO:1990757">
    <property type="term" value="F:ubiquitin ligase activator activity"/>
    <property type="evidence" value="ECO:0007669"/>
    <property type="project" value="TreeGrafter"/>
</dbReference>
<protein>
    <submittedName>
        <fullName evidence="5">Uncharacterized protein</fullName>
    </submittedName>
</protein>
<dbReference type="OrthoDB" id="10263272at2759"/>
<feature type="compositionally biased region" description="Basic and acidic residues" evidence="4">
    <location>
        <begin position="126"/>
        <end position="139"/>
    </location>
</feature>
<name>A0A139HJD8_9PEZI</name>
<evidence type="ECO:0000256" key="4">
    <source>
        <dbReference type="SAM" id="MobiDB-lite"/>
    </source>
</evidence>
<keyword evidence="6" id="KW-1185">Reference proteome</keyword>
<reference evidence="5 6" key="1">
    <citation type="submission" date="2015-07" db="EMBL/GenBank/DDBJ databases">
        <title>Comparative genomics of the Sigatoka disease complex on banana suggests a link between parallel evolutionary changes in Pseudocercospora fijiensis and Pseudocercospora eumusae and increased virulence on the banana host.</title>
        <authorList>
            <person name="Chang T.-C."/>
            <person name="Salvucci A."/>
            <person name="Crous P.W."/>
            <person name="Stergiopoulos I."/>
        </authorList>
    </citation>
    <scope>NUCLEOTIDE SEQUENCE [LARGE SCALE GENOMIC DNA]</scope>
    <source>
        <strain evidence="5 6">CBS 114824</strain>
    </source>
</reference>
<evidence type="ECO:0000256" key="2">
    <source>
        <dbReference type="ARBA" id="ARBA00022737"/>
    </source>
</evidence>
<proteinExistence type="predicted"/>
<organism evidence="5 6">
    <name type="scientific">Pseudocercospora eumusae</name>
    <dbReference type="NCBI Taxonomy" id="321146"/>
    <lineage>
        <taxon>Eukaryota</taxon>
        <taxon>Fungi</taxon>
        <taxon>Dikarya</taxon>
        <taxon>Ascomycota</taxon>
        <taxon>Pezizomycotina</taxon>
        <taxon>Dothideomycetes</taxon>
        <taxon>Dothideomycetidae</taxon>
        <taxon>Mycosphaerellales</taxon>
        <taxon>Mycosphaerellaceae</taxon>
        <taxon>Pseudocercospora</taxon>
    </lineage>
</organism>
<dbReference type="STRING" id="321146.A0A139HJD8"/>
<feature type="compositionally biased region" description="Low complexity" evidence="4">
    <location>
        <begin position="518"/>
        <end position="533"/>
    </location>
</feature>
<comment type="caution">
    <text evidence="5">The sequence shown here is derived from an EMBL/GenBank/DDBJ whole genome shotgun (WGS) entry which is preliminary data.</text>
</comment>
<feature type="region of interest" description="Disordered" evidence="4">
    <location>
        <begin position="707"/>
        <end position="750"/>
    </location>
</feature>
<dbReference type="PROSITE" id="PS50082">
    <property type="entry name" value="WD_REPEATS_2"/>
    <property type="match status" value="1"/>
</dbReference>
<feature type="compositionally biased region" description="Low complexity" evidence="4">
    <location>
        <begin position="707"/>
        <end position="716"/>
    </location>
</feature>
<dbReference type="AlphaFoldDB" id="A0A139HJD8"/>
<dbReference type="GO" id="GO:0010997">
    <property type="term" value="F:anaphase-promoting complex binding"/>
    <property type="evidence" value="ECO:0007669"/>
    <property type="project" value="InterPro"/>
</dbReference>
<accession>A0A139HJD8</accession>
<keyword evidence="1 3" id="KW-0853">WD repeat</keyword>
<feature type="compositionally biased region" description="Polar residues" evidence="4">
    <location>
        <begin position="142"/>
        <end position="158"/>
    </location>
</feature>
<feature type="region of interest" description="Disordered" evidence="4">
    <location>
        <begin position="1"/>
        <end position="73"/>
    </location>
</feature>
<evidence type="ECO:0000256" key="3">
    <source>
        <dbReference type="PROSITE-ProRule" id="PRU00221"/>
    </source>
</evidence>